<evidence type="ECO:0000256" key="1">
    <source>
        <dbReference type="ARBA" id="ARBA00023152"/>
    </source>
</evidence>
<evidence type="ECO:0000256" key="4">
    <source>
        <dbReference type="PIRSR" id="PIRSR613078-2"/>
    </source>
</evidence>
<dbReference type="Gene3D" id="3.40.50.1240">
    <property type="entry name" value="Phosphoglycerate mutase-like"/>
    <property type="match status" value="1"/>
</dbReference>
<evidence type="ECO:0000313" key="5">
    <source>
        <dbReference type="EMBL" id="MBB3891493.1"/>
    </source>
</evidence>
<dbReference type="Proteomes" id="UP000530564">
    <property type="component" value="Unassembled WGS sequence"/>
</dbReference>
<dbReference type="SUPFAM" id="SSF53254">
    <property type="entry name" value="Phosphoglycerate mutase-like"/>
    <property type="match status" value="1"/>
</dbReference>
<feature type="binding site" evidence="4">
    <location>
        <begin position="6"/>
        <end position="13"/>
    </location>
    <ligand>
        <name>substrate</name>
    </ligand>
</feature>
<feature type="active site" description="Tele-phosphohistidine intermediate" evidence="3">
    <location>
        <position position="7"/>
    </location>
</feature>
<proteinExistence type="predicted"/>
<dbReference type="GO" id="GO:0016791">
    <property type="term" value="F:phosphatase activity"/>
    <property type="evidence" value="ECO:0007669"/>
    <property type="project" value="TreeGrafter"/>
</dbReference>
<keyword evidence="6" id="KW-1185">Reference proteome</keyword>
<feature type="active site" description="Proton donor/acceptor" evidence="3">
    <location>
        <position position="84"/>
    </location>
</feature>
<dbReference type="RefSeq" id="WP_183772528.1">
    <property type="nucleotide sequence ID" value="NZ_JACIDK010000003.1"/>
</dbReference>
<dbReference type="InterPro" id="IPR050275">
    <property type="entry name" value="PGM_Phosphatase"/>
</dbReference>
<evidence type="ECO:0000313" key="6">
    <source>
        <dbReference type="Proteomes" id="UP000530564"/>
    </source>
</evidence>
<dbReference type="Pfam" id="PF00300">
    <property type="entry name" value="His_Phos_1"/>
    <property type="match status" value="1"/>
</dbReference>
<gene>
    <name evidence="5" type="ORF">GGQ61_002221</name>
</gene>
<name>A0A840A1H0_9CAUL</name>
<evidence type="ECO:0000256" key="3">
    <source>
        <dbReference type="PIRSR" id="PIRSR613078-1"/>
    </source>
</evidence>
<dbReference type="AlphaFoldDB" id="A0A840A1H0"/>
<dbReference type="PANTHER" id="PTHR48100:SF1">
    <property type="entry name" value="HISTIDINE PHOSPHATASE FAMILY PROTEIN-RELATED"/>
    <property type="match status" value="1"/>
</dbReference>
<evidence type="ECO:0000256" key="2">
    <source>
        <dbReference type="ARBA" id="ARBA00023235"/>
    </source>
</evidence>
<dbReference type="EMBL" id="JACIDK010000003">
    <property type="protein sequence ID" value="MBB3891493.1"/>
    <property type="molecule type" value="Genomic_DNA"/>
</dbReference>
<dbReference type="CDD" id="cd07067">
    <property type="entry name" value="HP_PGM_like"/>
    <property type="match status" value="1"/>
</dbReference>
<dbReference type="InterPro" id="IPR013078">
    <property type="entry name" value="His_Pase_superF_clade-1"/>
</dbReference>
<dbReference type="GO" id="GO:0005737">
    <property type="term" value="C:cytoplasm"/>
    <property type="evidence" value="ECO:0007669"/>
    <property type="project" value="TreeGrafter"/>
</dbReference>
<dbReference type="PANTHER" id="PTHR48100">
    <property type="entry name" value="BROAD-SPECIFICITY PHOSPHATASE YOR283W-RELATED"/>
    <property type="match status" value="1"/>
</dbReference>
<comment type="caution">
    <text evidence="5">The sequence shown here is derived from an EMBL/GenBank/DDBJ whole genome shotgun (WGS) entry which is preliminary data.</text>
</comment>
<reference evidence="5 6" key="1">
    <citation type="submission" date="2020-08" db="EMBL/GenBank/DDBJ databases">
        <title>Genomic Encyclopedia of Type Strains, Phase IV (KMG-IV): sequencing the most valuable type-strain genomes for metagenomic binning, comparative biology and taxonomic classification.</title>
        <authorList>
            <person name="Goeker M."/>
        </authorList>
    </citation>
    <scope>NUCLEOTIDE SEQUENCE [LARGE SCALE GENOMIC DNA]</scope>
    <source>
        <strain evidence="5 6">DSM 21793</strain>
    </source>
</reference>
<dbReference type="InterPro" id="IPR029033">
    <property type="entry name" value="His_PPase_superfam"/>
</dbReference>
<feature type="binding site" evidence="4">
    <location>
        <position position="60"/>
    </location>
    <ligand>
        <name>substrate</name>
    </ligand>
</feature>
<protein>
    <submittedName>
        <fullName evidence="5">Putative phosphoglycerate mutase</fullName>
        <ecNumber evidence="5">5.4.2.12</ecNumber>
    </submittedName>
</protein>
<sequence length="195" mass="21248">MIYLVRHGQTVFNAERRQQGHLDSPLTALGRAQGAAIGRLLQGLIEKPDDWRLISSPLGRAQDTAGLIGQALGLPVETDRRVIEVSFGQWDGRLRDELAAEHPDTFGRGDWQFAAPGGESFESVETRVGDWLASLPPEPERKVIVVSHGGSGRVVRGAYLGLSRAETWAQDVPQDAVFRLASGSVERIDCEVAVQ</sequence>
<keyword evidence="2 5" id="KW-0413">Isomerase</keyword>
<organism evidence="5 6">
    <name type="scientific">Phenylobacterium haematophilum</name>
    <dbReference type="NCBI Taxonomy" id="98513"/>
    <lineage>
        <taxon>Bacteria</taxon>
        <taxon>Pseudomonadati</taxon>
        <taxon>Pseudomonadota</taxon>
        <taxon>Alphaproteobacteria</taxon>
        <taxon>Caulobacterales</taxon>
        <taxon>Caulobacteraceae</taxon>
        <taxon>Phenylobacterium</taxon>
    </lineage>
</organism>
<dbReference type="InterPro" id="IPR001345">
    <property type="entry name" value="PG/BPGM_mutase_AS"/>
</dbReference>
<dbReference type="PROSITE" id="PS00175">
    <property type="entry name" value="PG_MUTASE"/>
    <property type="match status" value="1"/>
</dbReference>
<dbReference type="EC" id="5.4.2.12" evidence="5"/>
<dbReference type="SMART" id="SM00855">
    <property type="entry name" value="PGAM"/>
    <property type="match status" value="1"/>
</dbReference>
<dbReference type="GO" id="GO:0004619">
    <property type="term" value="F:phosphoglycerate mutase activity"/>
    <property type="evidence" value="ECO:0007669"/>
    <property type="project" value="UniProtKB-EC"/>
</dbReference>
<keyword evidence="1" id="KW-0324">Glycolysis</keyword>
<dbReference type="PIRSF" id="PIRSF000709">
    <property type="entry name" value="6PFK_2-Ptase"/>
    <property type="match status" value="1"/>
</dbReference>
<accession>A0A840A1H0</accession>